<dbReference type="Gene3D" id="3.40.50.1000">
    <property type="entry name" value="HAD superfamily/HAD-like"/>
    <property type="match status" value="1"/>
</dbReference>
<dbReference type="InterPro" id="IPR006439">
    <property type="entry name" value="HAD-SF_hydro_IA"/>
</dbReference>
<dbReference type="InterPro" id="IPR023214">
    <property type="entry name" value="HAD_sf"/>
</dbReference>
<dbReference type="SFLD" id="SFLDG01129">
    <property type="entry name" value="C1.5:_HAD__Beta-PGM__Phosphata"/>
    <property type="match status" value="1"/>
</dbReference>
<sequence>MPLTSLPATTPANAFDARHGIQAVLWDMDGTIVDTEPYWIAAEKALVHSHGGSWTDEDALRLVGQALPTSAGMLQEAGVRLEIREIIDILTQSVCDGVRESVPWRPGARELLEDLAGHGVPCAMVTMSEGPLAGLVADALPEGTFRFRVTGDMVRRGKPHPEPYLLALDRLGAHVPGVDPRRVVAIEDSAPGVASASASGATTIAVPHFLPLPASEDWALWPTLHGVTAPALDTFVRSRNGGAGGGAVELP</sequence>
<name>A0ABV4UKT4_9MICC</name>
<dbReference type="SFLD" id="SFLDS00003">
    <property type="entry name" value="Haloacid_Dehalogenase"/>
    <property type="match status" value="1"/>
</dbReference>
<protein>
    <submittedName>
        <fullName evidence="1">HAD family hydrolase</fullName>
    </submittedName>
</protein>
<reference evidence="1 2" key="1">
    <citation type="submission" date="2024-09" db="EMBL/GenBank/DDBJ databases">
        <authorList>
            <person name="Salinas-Garcia M.A."/>
            <person name="Prieme A."/>
        </authorList>
    </citation>
    <scope>NUCLEOTIDE SEQUENCE [LARGE SCALE GENOMIC DNA]</scope>
    <source>
        <strain evidence="1 2">DSM 21081</strain>
    </source>
</reference>
<dbReference type="NCBIfam" id="TIGR01509">
    <property type="entry name" value="HAD-SF-IA-v3"/>
    <property type="match status" value="1"/>
</dbReference>
<comment type="caution">
    <text evidence="1">The sequence shown here is derived from an EMBL/GenBank/DDBJ whole genome shotgun (WGS) entry which is preliminary data.</text>
</comment>
<evidence type="ECO:0000313" key="1">
    <source>
        <dbReference type="EMBL" id="MFB0834230.1"/>
    </source>
</evidence>
<organism evidence="1 2">
    <name type="scientific">Arthrobacter halodurans</name>
    <dbReference type="NCBI Taxonomy" id="516699"/>
    <lineage>
        <taxon>Bacteria</taxon>
        <taxon>Bacillati</taxon>
        <taxon>Actinomycetota</taxon>
        <taxon>Actinomycetes</taxon>
        <taxon>Micrococcales</taxon>
        <taxon>Micrococcaceae</taxon>
        <taxon>Arthrobacter</taxon>
    </lineage>
</organism>
<accession>A0ABV4UKT4</accession>
<dbReference type="Pfam" id="PF13419">
    <property type="entry name" value="HAD_2"/>
    <property type="match status" value="1"/>
</dbReference>
<dbReference type="SUPFAM" id="SSF56784">
    <property type="entry name" value="HAD-like"/>
    <property type="match status" value="1"/>
</dbReference>
<proteinExistence type="predicted"/>
<dbReference type="PANTHER" id="PTHR18901:SF38">
    <property type="entry name" value="PSEUDOURIDINE-5'-PHOSPHATASE"/>
    <property type="match status" value="1"/>
</dbReference>
<dbReference type="CDD" id="cd07505">
    <property type="entry name" value="HAD_BPGM-like"/>
    <property type="match status" value="1"/>
</dbReference>
<dbReference type="Proteomes" id="UP001575652">
    <property type="component" value="Unassembled WGS sequence"/>
</dbReference>
<evidence type="ECO:0000313" key="2">
    <source>
        <dbReference type="Proteomes" id="UP001575652"/>
    </source>
</evidence>
<dbReference type="PANTHER" id="PTHR18901">
    <property type="entry name" value="2-DEOXYGLUCOSE-6-PHOSPHATE PHOSPHATASE 2"/>
    <property type="match status" value="1"/>
</dbReference>
<dbReference type="EMBL" id="JBHDLJ010000004">
    <property type="protein sequence ID" value="MFB0834230.1"/>
    <property type="molecule type" value="Genomic_DNA"/>
</dbReference>
<gene>
    <name evidence="1" type="ORF">ACETWP_06480</name>
</gene>
<dbReference type="Gene3D" id="1.10.150.240">
    <property type="entry name" value="Putative phosphatase, domain 2"/>
    <property type="match status" value="1"/>
</dbReference>
<dbReference type="InterPro" id="IPR041492">
    <property type="entry name" value="HAD_2"/>
</dbReference>
<dbReference type="InterPro" id="IPR023198">
    <property type="entry name" value="PGP-like_dom2"/>
</dbReference>
<dbReference type="InterPro" id="IPR036412">
    <property type="entry name" value="HAD-like_sf"/>
</dbReference>
<dbReference type="RefSeq" id="WP_373971401.1">
    <property type="nucleotide sequence ID" value="NZ_JBHDLJ010000004.1"/>
</dbReference>
<keyword evidence="2" id="KW-1185">Reference proteome</keyword>
<dbReference type="GO" id="GO:0016787">
    <property type="term" value="F:hydrolase activity"/>
    <property type="evidence" value="ECO:0007669"/>
    <property type="project" value="UniProtKB-KW"/>
</dbReference>
<keyword evidence="1" id="KW-0378">Hydrolase</keyword>